<evidence type="ECO:0000256" key="5">
    <source>
        <dbReference type="SAM" id="MobiDB-lite"/>
    </source>
</evidence>
<evidence type="ECO:0000256" key="1">
    <source>
        <dbReference type="ARBA" id="ARBA00004167"/>
    </source>
</evidence>
<keyword evidence="9" id="KW-1185">Reference proteome</keyword>
<accession>A0A8J7RLJ4</accession>
<dbReference type="EMBL" id="JAFIDN010000004">
    <property type="protein sequence ID" value="MBP3192348.1"/>
    <property type="molecule type" value="Genomic_DNA"/>
</dbReference>
<name>A0A8J7RLJ4_9BACT</name>
<keyword evidence="4 6" id="KW-0472">Membrane</keyword>
<reference evidence="8" key="1">
    <citation type="submission" date="2021-02" db="EMBL/GenBank/DDBJ databases">
        <title>Natronogracilivirga saccharolytica gen. nov. sp. nov. a new anaerobic, haloalkiliphilic carbohydrate-fermenting bacterium from soda lake and proposing of Cyclonatronumiaceae fam. nov. in the phylum Balneolaeota.</title>
        <authorList>
            <person name="Zhilina T.N."/>
            <person name="Sorokin D.Y."/>
            <person name="Zavarzina D.G."/>
            <person name="Toshchakov S.V."/>
            <person name="Kublanov I.V."/>
        </authorList>
    </citation>
    <scope>NUCLEOTIDE SEQUENCE</scope>
    <source>
        <strain evidence="8">Z-1702</strain>
    </source>
</reference>
<evidence type="ECO:0000256" key="4">
    <source>
        <dbReference type="ARBA" id="ARBA00023136"/>
    </source>
</evidence>
<feature type="compositionally biased region" description="Acidic residues" evidence="5">
    <location>
        <begin position="1529"/>
        <end position="1539"/>
    </location>
</feature>
<feature type="transmembrane region" description="Helical" evidence="6">
    <location>
        <begin position="12"/>
        <end position="35"/>
    </location>
</feature>
<evidence type="ECO:0000259" key="7">
    <source>
        <dbReference type="Pfam" id="PF04357"/>
    </source>
</evidence>
<dbReference type="Pfam" id="PF04357">
    <property type="entry name" value="TamB"/>
    <property type="match status" value="1"/>
</dbReference>
<dbReference type="Proteomes" id="UP000673975">
    <property type="component" value="Unassembled WGS sequence"/>
</dbReference>
<sequence>MIYRILHIAWKIFWSSILVLAATIMLFAGMIFLLLQTDPVKGYLADRVETWFNDNYKGTVTVGEIGGILPIHAELHDVALKYDEEKVASFERLKISVDLIALLRNHLTVNDIDLSHPDVIFQKDETGIYTLARALERHADEDPDVPDPETIHRRTFRTIDIYAPFLRVSDGSVTVRDWPDEQTAGYLNEPFHVQDISMEMFLEISEDQRYLDISRISMLLDDLGQKELTFSGQIYNDSRFLEFNAINIGLGESFVRWESDLSGIDLLAGNIAGQFKQAPVSGRIHNSFFSADELGLFYQDLPENFTGARFGAGFEGDSDIIRFDDAFADIGTSHLRFSGTLDNARQPEILAYNIELEEMTVGDQELYLIYPQARDWPVSDLSAISAGGTVAGTRDTLETDMQLRLPEGEVSLAGGMLLKHPYPIEMTASGKEINLASLKGLESHPSKLNAEILLASGNTRDEKPEFLVNLDIFDSRYDHISIPDFHLDVTYSGRIAAHEFAYYQEDAFISGEGQADFTGDRPHVMLQGRSEGLNLRDITDRVNLPESSWNMSYDINWHGLNPDNAFGRMVFDIMPSSVNGSDLRAHQLYFDLNHPDSDKRSLRLTSSVLDLLLEGDLTFSSVGSIVNHWHDYFATSIRREFLFEEFEEPGTTEADKIFPDEHLEASVFLEFKDLELLQSYIPDIPLISSRGSLNMDVSAGSDSLDLQARWQDEQTDWNELSLTRSDIILNGSFSHKQQLREKMNLDVNFRLDQLVYQDQKMDTLYWDLDFRDDKFTSRTRIESFFDEVRFSSYVSGSITDDLVHLGIDEFIIGNDRYLWQAENHPVITLDNKGKLKVDQFSLASGSDRVFIDGVFSSSEEDSVIYQFDGVNLDRISRMIDGRIDFQGELNGDFVTKDLLNNPIFQGRLNADRLAFGGRIIGDAELTSTFNASEDRFDTRLTVLTDEEKYSDYIEQNNGVRQNLTAEGWFRAPGDNRTADSLYYFDVNAEEIDAWFLIYFMDSIFESVEGSGKGTGYITGDFDHIDFSGDFEVNEVVLKPVFFETEYVARGPVSMTRSEGVTFHDLDVRDRARGTGVLSGKYDFNDFEPEKFMDITLEMDNLIFLNNSDGPDVPFFGSVAGTGKVNISGSNVSPYVRTIDPIHTTSPSRLAIPLVDQGLDEDQGRFIRFVNDFSEYDLSRRLSDDPAVLRQIDRSFMEVFRLDLQFVAGDNSTVQLIFDPVTGEIVNAQGSGRIRISLEDESLEIFGNFNIDDGDYLFVGGDILTRRFTLREGGTIRWDGDPSNALLDITAVYRSRANIAPLMGGGPEETNRIPVELLLEITGPIDNIENDFYFDFPNAIDATQNAAVLNVLNSEEQKLLQATSLLFTGGFISGALVGDTQTQELGTTLQARAGQVGLSQLLSTQINTLLSDNMLNLDVDLNLLGFDQADLGIALRLFDDRLVLRREGEVGGEETNIGDLGATYRINPNLSVEVFHRKDPMLMSILGTQADVENVNGVGLEAQYSFNSWRDFGNRIWRNVTTVFGLFGSSDDEEDEEELEPGVAATEP</sequence>
<proteinExistence type="predicted"/>
<keyword evidence="2 6" id="KW-0812">Transmembrane</keyword>
<gene>
    <name evidence="8" type="ORF">NATSA_06715</name>
</gene>
<evidence type="ECO:0000256" key="2">
    <source>
        <dbReference type="ARBA" id="ARBA00022692"/>
    </source>
</evidence>
<evidence type="ECO:0000313" key="9">
    <source>
        <dbReference type="Proteomes" id="UP000673975"/>
    </source>
</evidence>
<evidence type="ECO:0000256" key="3">
    <source>
        <dbReference type="ARBA" id="ARBA00022989"/>
    </source>
</evidence>
<feature type="region of interest" description="Disordered" evidence="5">
    <location>
        <begin position="1527"/>
        <end position="1547"/>
    </location>
</feature>
<dbReference type="RefSeq" id="WP_210511249.1">
    <property type="nucleotide sequence ID" value="NZ_JAFIDN010000004.1"/>
</dbReference>
<comment type="caution">
    <text evidence="8">The sequence shown here is derived from an EMBL/GenBank/DDBJ whole genome shotgun (WGS) entry which is preliminary data.</text>
</comment>
<evidence type="ECO:0000256" key="6">
    <source>
        <dbReference type="SAM" id="Phobius"/>
    </source>
</evidence>
<feature type="domain" description="Translocation and assembly module TamB C-terminal" evidence="7">
    <location>
        <begin position="1067"/>
        <end position="1474"/>
    </location>
</feature>
<dbReference type="GO" id="GO:0005886">
    <property type="term" value="C:plasma membrane"/>
    <property type="evidence" value="ECO:0007669"/>
    <property type="project" value="InterPro"/>
</dbReference>
<dbReference type="InterPro" id="IPR007452">
    <property type="entry name" value="TamB_C"/>
</dbReference>
<evidence type="ECO:0000313" key="8">
    <source>
        <dbReference type="EMBL" id="MBP3192348.1"/>
    </source>
</evidence>
<organism evidence="8 9">
    <name type="scientific">Natronogracilivirga saccharolytica</name>
    <dbReference type="NCBI Taxonomy" id="2812953"/>
    <lineage>
        <taxon>Bacteria</taxon>
        <taxon>Pseudomonadati</taxon>
        <taxon>Balneolota</taxon>
        <taxon>Balneolia</taxon>
        <taxon>Balneolales</taxon>
        <taxon>Cyclonatronaceae</taxon>
        <taxon>Natronogracilivirga</taxon>
    </lineage>
</organism>
<comment type="subcellular location">
    <subcellularLocation>
        <location evidence="1">Membrane</location>
        <topology evidence="1">Single-pass membrane protein</topology>
    </subcellularLocation>
</comment>
<protein>
    <submittedName>
        <fullName evidence="8">Translocation/assembly module TamB domain-containing protein</fullName>
    </submittedName>
</protein>
<keyword evidence="3 6" id="KW-1133">Transmembrane helix</keyword>
<dbReference type="GO" id="GO:0009306">
    <property type="term" value="P:protein secretion"/>
    <property type="evidence" value="ECO:0007669"/>
    <property type="project" value="InterPro"/>
</dbReference>